<proteinExistence type="predicted"/>
<evidence type="ECO:0000256" key="1">
    <source>
        <dbReference type="SAM" id="SignalP"/>
    </source>
</evidence>
<dbReference type="OrthoDB" id="3518533at2759"/>
<dbReference type="Proteomes" id="UP000250266">
    <property type="component" value="Unassembled WGS sequence"/>
</dbReference>
<keyword evidence="4" id="KW-1185">Reference proteome</keyword>
<evidence type="ECO:0000259" key="2">
    <source>
        <dbReference type="Pfam" id="PF25484"/>
    </source>
</evidence>
<accession>A0A8E2DYG2</accession>
<reference evidence="3 4" key="1">
    <citation type="journal article" date="2016" name="Nat. Commun.">
        <title>Ectomycorrhizal ecology is imprinted in the genome of the dominant symbiotic fungus Cenococcum geophilum.</title>
        <authorList>
            <consortium name="DOE Joint Genome Institute"/>
            <person name="Peter M."/>
            <person name="Kohler A."/>
            <person name="Ohm R.A."/>
            <person name="Kuo A."/>
            <person name="Krutzmann J."/>
            <person name="Morin E."/>
            <person name="Arend M."/>
            <person name="Barry K.W."/>
            <person name="Binder M."/>
            <person name="Choi C."/>
            <person name="Clum A."/>
            <person name="Copeland A."/>
            <person name="Grisel N."/>
            <person name="Haridas S."/>
            <person name="Kipfer T."/>
            <person name="LaButti K."/>
            <person name="Lindquist E."/>
            <person name="Lipzen A."/>
            <person name="Maire R."/>
            <person name="Meier B."/>
            <person name="Mihaltcheva S."/>
            <person name="Molinier V."/>
            <person name="Murat C."/>
            <person name="Poggeler S."/>
            <person name="Quandt C.A."/>
            <person name="Sperisen C."/>
            <person name="Tritt A."/>
            <person name="Tisserant E."/>
            <person name="Crous P.W."/>
            <person name="Henrissat B."/>
            <person name="Nehls U."/>
            <person name="Egli S."/>
            <person name="Spatafora J.W."/>
            <person name="Grigoriev I.V."/>
            <person name="Martin F.M."/>
        </authorList>
    </citation>
    <scope>NUCLEOTIDE SEQUENCE [LARGE SCALE GENOMIC DNA]</scope>
    <source>
        <strain evidence="3 4">CBS 459.81</strain>
    </source>
</reference>
<sequence>MKLPTLLVSLPLLFLAFSQQTSASSYPSFTPIKPLYHLRTYTKLHSHTNPHSDHRFNGLYLHASPTGANPDNHYALFTSNISLAAIGFLNSTNSIEGFDLNKNQPYSFSFQMQPDAGWSEVDINAGLGSLQGVEFADMGKAGKALVLSNASKMGSIWGGWIVCDWWHNAPQLFWRYSDKYKPGPYPAPRGCADVDLIQVLLS</sequence>
<keyword evidence="1" id="KW-0732">Signal</keyword>
<feature type="chain" id="PRO_5034817974" description="DUF7907 domain-containing protein" evidence="1">
    <location>
        <begin position="24"/>
        <end position="202"/>
    </location>
</feature>
<dbReference type="AlphaFoldDB" id="A0A8E2DYG2"/>
<evidence type="ECO:0000313" key="4">
    <source>
        <dbReference type="Proteomes" id="UP000250266"/>
    </source>
</evidence>
<dbReference type="Pfam" id="PF25484">
    <property type="entry name" value="DUF7907"/>
    <property type="match status" value="1"/>
</dbReference>
<gene>
    <name evidence="3" type="ORF">K432DRAFT_471476</name>
</gene>
<evidence type="ECO:0000313" key="3">
    <source>
        <dbReference type="EMBL" id="OCK73977.1"/>
    </source>
</evidence>
<protein>
    <recommendedName>
        <fullName evidence="2">DUF7907 domain-containing protein</fullName>
    </recommendedName>
</protein>
<organism evidence="3 4">
    <name type="scientific">Lepidopterella palustris CBS 459.81</name>
    <dbReference type="NCBI Taxonomy" id="1314670"/>
    <lineage>
        <taxon>Eukaryota</taxon>
        <taxon>Fungi</taxon>
        <taxon>Dikarya</taxon>
        <taxon>Ascomycota</taxon>
        <taxon>Pezizomycotina</taxon>
        <taxon>Dothideomycetes</taxon>
        <taxon>Pleosporomycetidae</taxon>
        <taxon>Mytilinidiales</taxon>
        <taxon>Argynnaceae</taxon>
        <taxon>Lepidopterella</taxon>
    </lineage>
</organism>
<dbReference type="InterPro" id="IPR057229">
    <property type="entry name" value="DUF7907"/>
</dbReference>
<name>A0A8E2DYG2_9PEZI</name>
<dbReference type="EMBL" id="KV745599">
    <property type="protein sequence ID" value="OCK73977.1"/>
    <property type="molecule type" value="Genomic_DNA"/>
</dbReference>
<feature type="signal peptide" evidence="1">
    <location>
        <begin position="1"/>
        <end position="23"/>
    </location>
</feature>
<feature type="domain" description="DUF7907" evidence="2">
    <location>
        <begin position="43"/>
        <end position="199"/>
    </location>
</feature>